<proteinExistence type="predicted"/>
<name>A0AAD6USF4_9AGAR</name>
<accession>A0AAD6USF4</accession>
<evidence type="ECO:0000313" key="2">
    <source>
        <dbReference type="EMBL" id="KAJ7191125.1"/>
    </source>
</evidence>
<dbReference type="Proteomes" id="UP001219525">
    <property type="component" value="Unassembled WGS sequence"/>
</dbReference>
<reference evidence="2" key="1">
    <citation type="submission" date="2023-03" db="EMBL/GenBank/DDBJ databases">
        <title>Massive genome expansion in bonnet fungi (Mycena s.s.) driven by repeated elements and novel gene families across ecological guilds.</title>
        <authorList>
            <consortium name="Lawrence Berkeley National Laboratory"/>
            <person name="Harder C.B."/>
            <person name="Miyauchi S."/>
            <person name="Viragh M."/>
            <person name="Kuo A."/>
            <person name="Thoen E."/>
            <person name="Andreopoulos B."/>
            <person name="Lu D."/>
            <person name="Skrede I."/>
            <person name="Drula E."/>
            <person name="Henrissat B."/>
            <person name="Morin E."/>
            <person name="Kohler A."/>
            <person name="Barry K."/>
            <person name="LaButti K."/>
            <person name="Morin E."/>
            <person name="Salamov A."/>
            <person name="Lipzen A."/>
            <person name="Mereny Z."/>
            <person name="Hegedus B."/>
            <person name="Baldrian P."/>
            <person name="Stursova M."/>
            <person name="Weitz H."/>
            <person name="Taylor A."/>
            <person name="Grigoriev I.V."/>
            <person name="Nagy L.G."/>
            <person name="Martin F."/>
            <person name="Kauserud H."/>
        </authorList>
    </citation>
    <scope>NUCLEOTIDE SEQUENCE</scope>
    <source>
        <strain evidence="2">9144</strain>
    </source>
</reference>
<feature type="region of interest" description="Disordered" evidence="1">
    <location>
        <begin position="1"/>
        <end position="45"/>
    </location>
</feature>
<evidence type="ECO:0000313" key="3">
    <source>
        <dbReference type="Proteomes" id="UP001219525"/>
    </source>
</evidence>
<comment type="caution">
    <text evidence="2">The sequence shown here is derived from an EMBL/GenBank/DDBJ whole genome shotgun (WGS) entry which is preliminary data.</text>
</comment>
<dbReference type="AlphaFoldDB" id="A0AAD6USF4"/>
<gene>
    <name evidence="2" type="ORF">GGX14DRAFT_546737</name>
</gene>
<dbReference type="EMBL" id="JARJCW010000137">
    <property type="protein sequence ID" value="KAJ7191125.1"/>
    <property type="molecule type" value="Genomic_DNA"/>
</dbReference>
<keyword evidence="3" id="KW-1185">Reference proteome</keyword>
<sequence>MRTRKTVGENSAARRSVTSVTRSPGRVKLPITDDGRRAPVEGEEVGKKQEALRAVTFDVTLPVRPGALPRDGRKSLPSAEHSVREVAHLLIREDTQPHESCLISRAIRSTSRQIAINLTRTFMRTNARTHIQAGVLSHSLRRLSPRRTYWRSEAPSPSELQSPVDWLGPSLVTARTVTAAAECAPFPYVKGVFGTAVVVLEAIQKVKKNQDALKDLCGNITQIMNIVHGHLLDRKQTDTSKLEILCQDLESVLQDVLSALAKIQSKQKSITGCFK</sequence>
<dbReference type="InterPro" id="IPR059179">
    <property type="entry name" value="MLKL-like_MCAfunc"/>
</dbReference>
<evidence type="ECO:0000256" key="1">
    <source>
        <dbReference type="SAM" id="MobiDB-lite"/>
    </source>
</evidence>
<protein>
    <submittedName>
        <fullName evidence="2">Uncharacterized protein</fullName>
    </submittedName>
</protein>
<dbReference type="CDD" id="cd21037">
    <property type="entry name" value="MLKL_NTD"/>
    <property type="match status" value="1"/>
</dbReference>
<organism evidence="2 3">
    <name type="scientific">Mycena pura</name>
    <dbReference type="NCBI Taxonomy" id="153505"/>
    <lineage>
        <taxon>Eukaryota</taxon>
        <taxon>Fungi</taxon>
        <taxon>Dikarya</taxon>
        <taxon>Basidiomycota</taxon>
        <taxon>Agaricomycotina</taxon>
        <taxon>Agaricomycetes</taxon>
        <taxon>Agaricomycetidae</taxon>
        <taxon>Agaricales</taxon>
        <taxon>Marasmiineae</taxon>
        <taxon>Mycenaceae</taxon>
        <taxon>Mycena</taxon>
    </lineage>
</organism>
<feature type="compositionally biased region" description="Basic and acidic residues" evidence="1">
    <location>
        <begin position="31"/>
        <end position="45"/>
    </location>
</feature>
<feature type="non-terminal residue" evidence="2">
    <location>
        <position position="275"/>
    </location>
</feature>